<dbReference type="InterPro" id="IPR056264">
    <property type="entry name" value="R2_ABCA1-4-like"/>
</dbReference>
<proteinExistence type="predicted"/>
<accession>A0AAN8XS10</accession>
<organism evidence="2 3">
    <name type="scientific">Halocaridina rubra</name>
    <name type="common">Hawaiian red shrimp</name>
    <dbReference type="NCBI Taxonomy" id="373956"/>
    <lineage>
        <taxon>Eukaryota</taxon>
        <taxon>Metazoa</taxon>
        <taxon>Ecdysozoa</taxon>
        <taxon>Arthropoda</taxon>
        <taxon>Crustacea</taxon>
        <taxon>Multicrustacea</taxon>
        <taxon>Malacostraca</taxon>
        <taxon>Eumalacostraca</taxon>
        <taxon>Eucarida</taxon>
        <taxon>Decapoda</taxon>
        <taxon>Pleocyemata</taxon>
        <taxon>Caridea</taxon>
        <taxon>Atyoidea</taxon>
        <taxon>Atyidae</taxon>
        <taxon>Halocaridina</taxon>
    </lineage>
</organism>
<gene>
    <name evidence="2" type="primary">ABCA3_4</name>
    <name evidence="2" type="ORF">SK128_003538</name>
</gene>
<dbReference type="GO" id="GO:0140359">
    <property type="term" value="F:ABC-type transporter activity"/>
    <property type="evidence" value="ECO:0007669"/>
    <property type="project" value="InterPro"/>
</dbReference>
<feature type="domain" description="ABCA1-4-like C-terminal R2 regulatory" evidence="1">
    <location>
        <begin position="75"/>
        <end position="143"/>
    </location>
</feature>
<keyword evidence="2" id="KW-0067">ATP-binding</keyword>
<dbReference type="Gene3D" id="3.40.50.300">
    <property type="entry name" value="P-loop containing nucleotide triphosphate hydrolases"/>
    <property type="match status" value="1"/>
</dbReference>
<evidence type="ECO:0000313" key="2">
    <source>
        <dbReference type="EMBL" id="KAK7083180.1"/>
    </source>
</evidence>
<comment type="caution">
    <text evidence="2">The sequence shown here is derived from an EMBL/GenBank/DDBJ whole genome shotgun (WGS) entry which is preliminary data.</text>
</comment>
<dbReference type="GO" id="GO:0005524">
    <property type="term" value="F:ATP binding"/>
    <property type="evidence" value="ECO:0007669"/>
    <property type="project" value="UniProtKB-KW"/>
</dbReference>
<reference evidence="2 3" key="1">
    <citation type="submission" date="2023-11" db="EMBL/GenBank/DDBJ databases">
        <title>Halocaridina rubra genome assembly.</title>
        <authorList>
            <person name="Smith C."/>
        </authorList>
    </citation>
    <scope>NUCLEOTIDE SEQUENCE [LARGE SCALE GENOMIC DNA]</scope>
    <source>
        <strain evidence="2">EP-1</strain>
        <tissue evidence="2">Whole</tissue>
    </source>
</reference>
<sequence>MDWSVVILDEPSSGLDPESRRWVWDVVQRERGRRTVLVTTHHMEEADVLGDRVAIMASGKVVASGSTLFLKNKFGDGYTLTLMVSEGSNINKLSEIVTEYLPSSVLRTAQGGEIAFKLPPTTAHFAPLLDVLTDRKYELGIKHLGLSLTSMEQVFLRVGAVIEGEEDVKRYSQPKINVEGLTAGYSSVALNDSDPYSSQRFLNNSQTSREKIFCIYIIVSIKL</sequence>
<dbReference type="InterPro" id="IPR027417">
    <property type="entry name" value="P-loop_NTPase"/>
</dbReference>
<keyword evidence="3" id="KW-1185">Reference proteome</keyword>
<dbReference type="GO" id="GO:0016020">
    <property type="term" value="C:membrane"/>
    <property type="evidence" value="ECO:0007669"/>
    <property type="project" value="InterPro"/>
</dbReference>
<keyword evidence="2" id="KW-0547">Nucleotide-binding</keyword>
<evidence type="ECO:0000259" key="1">
    <source>
        <dbReference type="Pfam" id="PF23321"/>
    </source>
</evidence>
<evidence type="ECO:0000313" key="3">
    <source>
        <dbReference type="Proteomes" id="UP001381693"/>
    </source>
</evidence>
<protein>
    <submittedName>
        <fullName evidence="2">ATP-binding cassette sub- A member 3</fullName>
    </submittedName>
</protein>
<dbReference type="SUPFAM" id="SSF52540">
    <property type="entry name" value="P-loop containing nucleoside triphosphate hydrolases"/>
    <property type="match status" value="1"/>
</dbReference>
<dbReference type="AlphaFoldDB" id="A0AAN8XS10"/>
<dbReference type="Pfam" id="PF23321">
    <property type="entry name" value="R1_ABCA1"/>
    <property type="match status" value="1"/>
</dbReference>
<name>A0AAN8XS10_HALRR</name>
<dbReference type="Proteomes" id="UP001381693">
    <property type="component" value="Unassembled WGS sequence"/>
</dbReference>
<dbReference type="PANTHER" id="PTHR19229">
    <property type="entry name" value="ATP-BINDING CASSETTE TRANSPORTER SUBFAMILY A ABCA"/>
    <property type="match status" value="1"/>
</dbReference>
<dbReference type="EMBL" id="JAXCGZ010003792">
    <property type="protein sequence ID" value="KAK7083180.1"/>
    <property type="molecule type" value="Genomic_DNA"/>
</dbReference>
<dbReference type="InterPro" id="IPR026082">
    <property type="entry name" value="ABCA"/>
</dbReference>